<evidence type="ECO:0000259" key="5">
    <source>
        <dbReference type="PROSITE" id="PS50931"/>
    </source>
</evidence>
<dbReference type="GO" id="GO:0032993">
    <property type="term" value="C:protein-DNA complex"/>
    <property type="evidence" value="ECO:0007669"/>
    <property type="project" value="TreeGrafter"/>
</dbReference>
<dbReference type="InterPro" id="IPR005119">
    <property type="entry name" value="LysR_subst-bd"/>
</dbReference>
<dbReference type="Gene3D" id="1.10.10.10">
    <property type="entry name" value="Winged helix-like DNA-binding domain superfamily/Winged helix DNA-binding domain"/>
    <property type="match status" value="1"/>
</dbReference>
<dbReference type="PANTHER" id="PTHR30346:SF0">
    <property type="entry name" value="HCA OPERON TRANSCRIPTIONAL ACTIVATOR HCAR"/>
    <property type="match status" value="1"/>
</dbReference>
<dbReference type="InterPro" id="IPR036390">
    <property type="entry name" value="WH_DNA-bd_sf"/>
</dbReference>
<proteinExistence type="inferred from homology"/>
<comment type="caution">
    <text evidence="6">The sequence shown here is derived from an EMBL/GenBank/DDBJ whole genome shotgun (WGS) entry which is preliminary data.</text>
</comment>
<evidence type="ECO:0000256" key="1">
    <source>
        <dbReference type="ARBA" id="ARBA00009437"/>
    </source>
</evidence>
<accession>A0A4R1CKB8</accession>
<dbReference type="AlphaFoldDB" id="A0A4R1CKB8"/>
<keyword evidence="7" id="KW-1185">Reference proteome</keyword>
<dbReference type="EMBL" id="SJZJ01000003">
    <property type="protein sequence ID" value="TCJ30636.1"/>
    <property type="molecule type" value="Genomic_DNA"/>
</dbReference>
<evidence type="ECO:0000313" key="6">
    <source>
        <dbReference type="EMBL" id="TCJ30636.1"/>
    </source>
</evidence>
<keyword evidence="2" id="KW-0805">Transcription regulation</keyword>
<dbReference type="RefSeq" id="WP_131581761.1">
    <property type="nucleotide sequence ID" value="NZ_SJZJ01000003.1"/>
</dbReference>
<reference evidence="6 7" key="1">
    <citation type="submission" date="2019-03" db="EMBL/GenBank/DDBJ databases">
        <authorList>
            <person name="Kim M.K.M."/>
        </authorList>
    </citation>
    <scope>NUCLEOTIDE SEQUENCE [LARGE SCALE GENOMIC DNA]</scope>
    <source>
        <strain evidence="6 7">18JY15-6</strain>
    </source>
</reference>
<dbReference type="PRINTS" id="PR00039">
    <property type="entry name" value="HTHLYSR"/>
</dbReference>
<dbReference type="PANTHER" id="PTHR30346">
    <property type="entry name" value="TRANSCRIPTIONAL DUAL REGULATOR HCAR-RELATED"/>
    <property type="match status" value="1"/>
</dbReference>
<evidence type="ECO:0000256" key="2">
    <source>
        <dbReference type="ARBA" id="ARBA00023015"/>
    </source>
</evidence>
<dbReference type="InterPro" id="IPR000847">
    <property type="entry name" value="LysR_HTH_N"/>
</dbReference>
<dbReference type="SUPFAM" id="SSF46785">
    <property type="entry name" value="Winged helix' DNA-binding domain"/>
    <property type="match status" value="1"/>
</dbReference>
<name>A0A4R1CKB8_9ACTN</name>
<organism evidence="6 7">
    <name type="scientific">Nocardioides jejuensis</name>
    <dbReference type="NCBI Taxonomy" id="2502782"/>
    <lineage>
        <taxon>Bacteria</taxon>
        <taxon>Bacillati</taxon>
        <taxon>Actinomycetota</taxon>
        <taxon>Actinomycetes</taxon>
        <taxon>Propionibacteriales</taxon>
        <taxon>Nocardioidaceae</taxon>
        <taxon>Nocardioides</taxon>
    </lineage>
</organism>
<dbReference type="Pfam" id="PF03466">
    <property type="entry name" value="LysR_substrate"/>
    <property type="match status" value="1"/>
</dbReference>
<sequence length="324" mass="35229">MSDRVRRSNIRGIDVHTRKLRYFLAAADELHFSRAAARVFLTQQGLSRQIKELEEELGVRLFERTTRTVTLTAAGAAFVEVARRIVDDLDVSVADVRRADRALTGRIRLGFCAGAALELTGPILSSFRETYPEVTVDMREFPQTDPSAGLASGVTDIAIIRLPQGTAKIETEPLFVDPVIAAVADSHPLSAQSSATVAELLEWPLTLSGTSDDVYRAFWGLVAARPPGVPGQFVPFSSVTEELALVAAGSAIAITSAAVPTYAPMKGVRYVEVTDWPGSIVALAWHTGERSPAVTRFVDNACRVRDDHVDLVQHIENRRLAKSP</sequence>
<evidence type="ECO:0000313" key="7">
    <source>
        <dbReference type="Proteomes" id="UP000295453"/>
    </source>
</evidence>
<keyword evidence="3" id="KW-0238">DNA-binding</keyword>
<dbReference type="Pfam" id="PF00126">
    <property type="entry name" value="HTH_1"/>
    <property type="match status" value="1"/>
</dbReference>
<dbReference type="SUPFAM" id="SSF53850">
    <property type="entry name" value="Periplasmic binding protein-like II"/>
    <property type="match status" value="1"/>
</dbReference>
<protein>
    <submittedName>
        <fullName evidence="6">LysR family transcriptional regulator</fullName>
    </submittedName>
</protein>
<evidence type="ECO:0000256" key="4">
    <source>
        <dbReference type="ARBA" id="ARBA00023163"/>
    </source>
</evidence>
<comment type="similarity">
    <text evidence="1">Belongs to the LysR transcriptional regulatory family.</text>
</comment>
<keyword evidence="4" id="KW-0804">Transcription</keyword>
<dbReference type="GO" id="GO:0003677">
    <property type="term" value="F:DNA binding"/>
    <property type="evidence" value="ECO:0007669"/>
    <property type="project" value="UniProtKB-KW"/>
</dbReference>
<gene>
    <name evidence="6" type="ORF">EPD65_03485</name>
</gene>
<dbReference type="GO" id="GO:0003700">
    <property type="term" value="F:DNA-binding transcription factor activity"/>
    <property type="evidence" value="ECO:0007669"/>
    <property type="project" value="InterPro"/>
</dbReference>
<feature type="domain" description="HTH lysR-type" evidence="5">
    <location>
        <begin position="15"/>
        <end position="72"/>
    </location>
</feature>
<dbReference type="OrthoDB" id="3181812at2"/>
<dbReference type="Gene3D" id="3.40.190.10">
    <property type="entry name" value="Periplasmic binding protein-like II"/>
    <property type="match status" value="2"/>
</dbReference>
<dbReference type="Proteomes" id="UP000295453">
    <property type="component" value="Unassembled WGS sequence"/>
</dbReference>
<evidence type="ECO:0000256" key="3">
    <source>
        <dbReference type="ARBA" id="ARBA00023125"/>
    </source>
</evidence>
<dbReference type="InterPro" id="IPR036388">
    <property type="entry name" value="WH-like_DNA-bd_sf"/>
</dbReference>
<dbReference type="CDD" id="cd08414">
    <property type="entry name" value="PBP2_LTTR_aromatics_like"/>
    <property type="match status" value="1"/>
</dbReference>
<dbReference type="FunFam" id="1.10.10.10:FF:000001">
    <property type="entry name" value="LysR family transcriptional regulator"/>
    <property type="match status" value="1"/>
</dbReference>
<dbReference type="PROSITE" id="PS50931">
    <property type="entry name" value="HTH_LYSR"/>
    <property type="match status" value="1"/>
</dbReference>